<organism evidence="2 3">
    <name type="scientific">Chitinophaga niabensis</name>
    <dbReference type="NCBI Taxonomy" id="536979"/>
    <lineage>
        <taxon>Bacteria</taxon>
        <taxon>Pseudomonadati</taxon>
        <taxon>Bacteroidota</taxon>
        <taxon>Chitinophagia</taxon>
        <taxon>Chitinophagales</taxon>
        <taxon>Chitinophagaceae</taxon>
        <taxon>Chitinophaga</taxon>
    </lineage>
</organism>
<sequence>MSKIVVSTWVTLDGVFDANSMNEWFAPFDSLERQQYIRESIHGSDALLLGRTTYEMLSSYWPNLKNNEMDIAAKLNSMPKYVVSSSLKEATWENSEIISLEEIKKLEGEIQVEGSSILAESLMKADLVDEIRLLVHPVIMGTGKRFFRDEMHMKGMELVKTAPIANGVVLLCYRRK</sequence>
<feature type="domain" description="Bacterial bifunctional deaminase-reductase C-terminal" evidence="1">
    <location>
        <begin position="3"/>
        <end position="170"/>
    </location>
</feature>
<dbReference type="RefSeq" id="WP_074239370.1">
    <property type="nucleotide sequence ID" value="NZ_FSRA01000001.1"/>
</dbReference>
<gene>
    <name evidence="2" type="ORF">SAMN04488055_2312</name>
</gene>
<dbReference type="GO" id="GO:0008703">
    <property type="term" value="F:5-amino-6-(5-phosphoribosylamino)uracil reductase activity"/>
    <property type="evidence" value="ECO:0007669"/>
    <property type="project" value="InterPro"/>
</dbReference>
<evidence type="ECO:0000313" key="3">
    <source>
        <dbReference type="Proteomes" id="UP000185003"/>
    </source>
</evidence>
<dbReference type="Proteomes" id="UP000185003">
    <property type="component" value="Unassembled WGS sequence"/>
</dbReference>
<dbReference type="InterPro" id="IPR024072">
    <property type="entry name" value="DHFR-like_dom_sf"/>
</dbReference>
<dbReference type="Pfam" id="PF01872">
    <property type="entry name" value="RibD_C"/>
    <property type="match status" value="1"/>
</dbReference>
<dbReference type="Gene3D" id="3.40.430.10">
    <property type="entry name" value="Dihydrofolate Reductase, subunit A"/>
    <property type="match status" value="1"/>
</dbReference>
<name>A0A1N6FMW7_9BACT</name>
<evidence type="ECO:0000313" key="2">
    <source>
        <dbReference type="EMBL" id="SIN96667.1"/>
    </source>
</evidence>
<dbReference type="PANTHER" id="PTHR38011">
    <property type="entry name" value="DIHYDROFOLATE REDUCTASE FAMILY PROTEIN (AFU_ORTHOLOGUE AFUA_8G06820)"/>
    <property type="match status" value="1"/>
</dbReference>
<dbReference type="STRING" id="536979.SAMN04488055_2312"/>
<protein>
    <submittedName>
        <fullName evidence="2">Dihydrofolate reductase</fullName>
    </submittedName>
</protein>
<evidence type="ECO:0000259" key="1">
    <source>
        <dbReference type="Pfam" id="PF01872"/>
    </source>
</evidence>
<dbReference type="SUPFAM" id="SSF53597">
    <property type="entry name" value="Dihydrofolate reductase-like"/>
    <property type="match status" value="1"/>
</dbReference>
<dbReference type="InterPro" id="IPR002734">
    <property type="entry name" value="RibDG_C"/>
</dbReference>
<dbReference type="PANTHER" id="PTHR38011:SF2">
    <property type="entry name" value="BIFUNCTIONAL DEAMINASE-REDUCTASE DOMAIN PROTEIN"/>
    <property type="match status" value="1"/>
</dbReference>
<dbReference type="OrthoDB" id="195113at2"/>
<dbReference type="GO" id="GO:0009231">
    <property type="term" value="P:riboflavin biosynthetic process"/>
    <property type="evidence" value="ECO:0007669"/>
    <property type="project" value="InterPro"/>
</dbReference>
<reference evidence="2 3" key="1">
    <citation type="submission" date="2016-11" db="EMBL/GenBank/DDBJ databases">
        <authorList>
            <person name="Jaros S."/>
            <person name="Januszkiewicz K."/>
            <person name="Wedrychowicz H."/>
        </authorList>
    </citation>
    <scope>NUCLEOTIDE SEQUENCE [LARGE SCALE GENOMIC DNA]</scope>
    <source>
        <strain evidence="2 3">DSM 24787</strain>
    </source>
</reference>
<dbReference type="AlphaFoldDB" id="A0A1N6FMW7"/>
<dbReference type="EMBL" id="FSRA01000001">
    <property type="protein sequence ID" value="SIN96667.1"/>
    <property type="molecule type" value="Genomic_DNA"/>
</dbReference>
<proteinExistence type="predicted"/>
<accession>A0A1N6FMW7</accession>
<keyword evidence="3" id="KW-1185">Reference proteome</keyword>
<dbReference type="InterPro" id="IPR050765">
    <property type="entry name" value="Riboflavin_Biosynth_HTPR"/>
</dbReference>